<dbReference type="GO" id="GO:0006511">
    <property type="term" value="P:ubiquitin-dependent protein catabolic process"/>
    <property type="evidence" value="ECO:0007669"/>
    <property type="project" value="UniProtKB-ARBA"/>
</dbReference>
<evidence type="ECO:0000256" key="8">
    <source>
        <dbReference type="SAM" id="Phobius"/>
    </source>
</evidence>
<comment type="caution">
    <text evidence="10">The sequence shown here is derived from an EMBL/GenBank/DDBJ whole genome shotgun (WGS) entry which is preliminary data.</text>
</comment>
<gene>
    <name evidence="10" type="ORF">C3L33_07899</name>
</gene>
<keyword evidence="8" id="KW-0472">Membrane</keyword>
<feature type="domain" description="UBC core" evidence="9">
    <location>
        <begin position="294"/>
        <end position="448"/>
    </location>
</feature>
<dbReference type="CDD" id="cd23792">
    <property type="entry name" value="UBCc_UBE2D"/>
    <property type="match status" value="1"/>
</dbReference>
<keyword evidence="8" id="KW-0812">Transmembrane</keyword>
<dbReference type="InterPro" id="IPR023313">
    <property type="entry name" value="UBQ-conjugating_AS"/>
</dbReference>
<evidence type="ECO:0000313" key="11">
    <source>
        <dbReference type="Proteomes" id="UP000428333"/>
    </source>
</evidence>
<evidence type="ECO:0000256" key="3">
    <source>
        <dbReference type="ARBA" id="ARBA00022786"/>
    </source>
</evidence>
<proteinExistence type="predicted"/>
<evidence type="ECO:0000256" key="4">
    <source>
        <dbReference type="ARBA" id="ARBA00022840"/>
    </source>
</evidence>
<accession>A0A6A4LXU1</accession>
<dbReference type="SMART" id="SM00212">
    <property type="entry name" value="UBCc"/>
    <property type="match status" value="1"/>
</dbReference>
<feature type="compositionally biased region" description="Pro residues" evidence="7">
    <location>
        <begin position="23"/>
        <end position="37"/>
    </location>
</feature>
<dbReference type="PROSITE" id="PS50127">
    <property type="entry name" value="UBC_2"/>
    <property type="match status" value="1"/>
</dbReference>
<dbReference type="Pfam" id="PF00179">
    <property type="entry name" value="UQ_con"/>
    <property type="match status" value="1"/>
</dbReference>
<dbReference type="Pfam" id="PF03168">
    <property type="entry name" value="LEA_2"/>
    <property type="match status" value="1"/>
</dbReference>
<feature type="non-terminal residue" evidence="10">
    <location>
        <position position="1"/>
    </location>
</feature>
<feature type="region of interest" description="Disordered" evidence="7">
    <location>
        <begin position="1"/>
        <end position="39"/>
    </location>
</feature>
<dbReference type="Gene3D" id="3.10.110.10">
    <property type="entry name" value="Ubiquitin Conjugating Enzyme"/>
    <property type="match status" value="1"/>
</dbReference>
<feature type="transmembrane region" description="Helical" evidence="8">
    <location>
        <begin position="55"/>
        <end position="81"/>
    </location>
</feature>
<dbReference type="InterPro" id="IPR000608">
    <property type="entry name" value="UBC"/>
</dbReference>
<evidence type="ECO:0000256" key="5">
    <source>
        <dbReference type="ARBA" id="ARBA00043952"/>
    </source>
</evidence>
<evidence type="ECO:0000256" key="1">
    <source>
        <dbReference type="ARBA" id="ARBA00022679"/>
    </source>
</evidence>
<dbReference type="InterPro" id="IPR016135">
    <property type="entry name" value="UBQ-conjugating_enzyme/RWD"/>
</dbReference>
<protein>
    <recommendedName>
        <fullName evidence="9">UBC core domain-containing protein</fullName>
    </recommendedName>
</protein>
<dbReference type="GO" id="GO:0005524">
    <property type="term" value="F:ATP binding"/>
    <property type="evidence" value="ECO:0007669"/>
    <property type="project" value="UniProtKB-KW"/>
</dbReference>
<comment type="pathway">
    <text evidence="5">Protein modification.</text>
</comment>
<name>A0A6A4LXU1_9ERIC</name>
<keyword evidence="11" id="KW-1185">Reference proteome</keyword>
<dbReference type="AlphaFoldDB" id="A0A6A4LXU1"/>
<dbReference type="SUPFAM" id="SSF117070">
    <property type="entry name" value="LEA14-like"/>
    <property type="match status" value="1"/>
</dbReference>
<keyword evidence="3" id="KW-0833">Ubl conjugation pathway</keyword>
<feature type="active site" description="Glycyl thioester intermediate" evidence="6">
    <location>
        <position position="386"/>
    </location>
</feature>
<evidence type="ECO:0000259" key="9">
    <source>
        <dbReference type="PROSITE" id="PS50127"/>
    </source>
</evidence>
<reference evidence="10 11" key="1">
    <citation type="journal article" date="2019" name="Genome Biol. Evol.">
        <title>The Rhododendron genome and chromosomal organization provide insight into shared whole-genome duplications across the heath family (Ericaceae).</title>
        <authorList>
            <person name="Soza V.L."/>
            <person name="Lindsley D."/>
            <person name="Waalkes A."/>
            <person name="Ramage E."/>
            <person name="Patwardhan R.P."/>
            <person name="Burton J.N."/>
            <person name="Adey A."/>
            <person name="Kumar A."/>
            <person name="Qiu R."/>
            <person name="Shendure J."/>
            <person name="Hall B."/>
        </authorList>
    </citation>
    <scope>NUCLEOTIDE SEQUENCE [LARGE SCALE GENOMIC DNA]</scope>
    <source>
        <strain evidence="10">RSF 1966-606</strain>
    </source>
</reference>
<evidence type="ECO:0000256" key="2">
    <source>
        <dbReference type="ARBA" id="ARBA00022741"/>
    </source>
</evidence>
<evidence type="ECO:0000256" key="6">
    <source>
        <dbReference type="PROSITE-ProRule" id="PRU10133"/>
    </source>
</evidence>
<dbReference type="PROSITE" id="PS00183">
    <property type="entry name" value="UBC_1"/>
    <property type="match status" value="1"/>
</dbReference>
<keyword evidence="4" id="KW-0067">ATP-binding</keyword>
<dbReference type="OrthoDB" id="1653359at2759"/>
<dbReference type="FunFam" id="3.10.110.10:FF:000001">
    <property type="entry name" value="Ubiquitin-conjugating enzyme 28, E2"/>
    <property type="match status" value="1"/>
</dbReference>
<evidence type="ECO:0000313" key="10">
    <source>
        <dbReference type="EMBL" id="KAE9460209.1"/>
    </source>
</evidence>
<dbReference type="InterPro" id="IPR004864">
    <property type="entry name" value="LEA_2"/>
</dbReference>
<dbReference type="GO" id="GO:0004842">
    <property type="term" value="F:ubiquitin-protein transferase activity"/>
    <property type="evidence" value="ECO:0007669"/>
    <property type="project" value="UniProtKB-ARBA"/>
</dbReference>
<dbReference type="EMBL" id="QEFC01001142">
    <property type="protein sequence ID" value="KAE9460209.1"/>
    <property type="molecule type" value="Genomic_DNA"/>
</dbReference>
<keyword evidence="1" id="KW-0808">Transferase</keyword>
<keyword evidence="2" id="KW-0547">Nucleotide-binding</keyword>
<sequence>MTEQAKPVLKKPPGYRDPAAPVQAPPKPPARKPPQPILPISLRPRKKRRRYCRSICCYICLLIILFTILAAVAACCFYLYYEPRLPVFRLQSLQFPLFNVTSGPDGPELNSRAVVRIEVKNPNNFLHVNYGRIEADLSAENVDLGTAGVAGFTQGKKNTTVVKLTTEVKGVLVGNEAAAKRLKEGVRSKGVVVGTEVRVGIGVGANGWNTARVSVNAVCGGVSLKEVENVKGQPVEVTGTLAAFEARIFAKVKQGRKQVFGPMGWIKANSSGPKKEPTNHTDGPGHKISAFLQMASKRILKELKDLQKDPPTSCSAGDDGPLLIGPVAEDMFHWQATIMGPADSPYAGGVFLVTIHFPPDYPFKPPKVAFRTKVFHPNINSNGSICLDILKEQWSPALTISKVLLSICSLLTDPNPDDPLVPEIAHMYKTDKGKYEATARSWTQKYAMG</sequence>
<dbReference type="SUPFAM" id="SSF54495">
    <property type="entry name" value="UBC-like"/>
    <property type="match status" value="1"/>
</dbReference>
<evidence type="ECO:0000256" key="7">
    <source>
        <dbReference type="SAM" id="MobiDB-lite"/>
    </source>
</evidence>
<feature type="region of interest" description="Disordered" evidence="7">
    <location>
        <begin position="263"/>
        <end position="285"/>
    </location>
</feature>
<organism evidence="10 11">
    <name type="scientific">Rhododendron williamsianum</name>
    <dbReference type="NCBI Taxonomy" id="262921"/>
    <lineage>
        <taxon>Eukaryota</taxon>
        <taxon>Viridiplantae</taxon>
        <taxon>Streptophyta</taxon>
        <taxon>Embryophyta</taxon>
        <taxon>Tracheophyta</taxon>
        <taxon>Spermatophyta</taxon>
        <taxon>Magnoliopsida</taxon>
        <taxon>eudicotyledons</taxon>
        <taxon>Gunneridae</taxon>
        <taxon>Pentapetalae</taxon>
        <taxon>asterids</taxon>
        <taxon>Ericales</taxon>
        <taxon>Ericaceae</taxon>
        <taxon>Ericoideae</taxon>
        <taxon>Rhodoreae</taxon>
        <taxon>Rhododendron</taxon>
    </lineage>
</organism>
<dbReference type="PANTHER" id="PTHR24068">
    <property type="entry name" value="UBIQUITIN-CONJUGATING ENZYME E2"/>
    <property type="match status" value="1"/>
</dbReference>
<feature type="compositionally biased region" description="Basic and acidic residues" evidence="7">
    <location>
        <begin position="273"/>
        <end position="285"/>
    </location>
</feature>
<dbReference type="Proteomes" id="UP000428333">
    <property type="component" value="Linkage Group LG05"/>
</dbReference>
<keyword evidence="8" id="KW-1133">Transmembrane helix</keyword>